<protein>
    <submittedName>
        <fullName evidence="6">ABC transporter substrate-binding protein</fullName>
    </submittedName>
</protein>
<dbReference type="InterPro" id="IPR028081">
    <property type="entry name" value="Leu-bd"/>
</dbReference>
<dbReference type="Gene3D" id="3.40.50.2300">
    <property type="match status" value="2"/>
</dbReference>
<dbReference type="Pfam" id="PF13458">
    <property type="entry name" value="Peripla_BP_6"/>
    <property type="match status" value="1"/>
</dbReference>
<dbReference type="InterPro" id="IPR028082">
    <property type="entry name" value="Peripla_BP_I"/>
</dbReference>
<organism evidence="6 7">
    <name type="scientific">Variovorax terrae</name>
    <dbReference type="NCBI Taxonomy" id="2923278"/>
    <lineage>
        <taxon>Bacteria</taxon>
        <taxon>Pseudomonadati</taxon>
        <taxon>Pseudomonadota</taxon>
        <taxon>Betaproteobacteria</taxon>
        <taxon>Burkholderiales</taxon>
        <taxon>Comamonadaceae</taxon>
        <taxon>Variovorax</taxon>
    </lineage>
</organism>
<dbReference type="GO" id="GO:0006865">
    <property type="term" value="P:amino acid transport"/>
    <property type="evidence" value="ECO:0007669"/>
    <property type="project" value="UniProtKB-KW"/>
</dbReference>
<evidence type="ECO:0000256" key="2">
    <source>
        <dbReference type="ARBA" id="ARBA00022448"/>
    </source>
</evidence>
<keyword evidence="3" id="KW-0732">Signal</keyword>
<comment type="caution">
    <text evidence="6">The sequence shown here is derived from an EMBL/GenBank/DDBJ whole genome shotgun (WGS) entry which is preliminary data.</text>
</comment>
<keyword evidence="4" id="KW-0029">Amino-acid transport</keyword>
<dbReference type="RefSeq" id="WP_243302639.1">
    <property type="nucleotide sequence ID" value="NZ_JALGBI010000001.1"/>
</dbReference>
<gene>
    <name evidence="6" type="ORF">MMF98_00045</name>
</gene>
<sequence length="378" mass="40201">MRSTRRHWLRCAATFAASGIGHPLVRAQTSSAIVLGHTYPASGIFADTAMEMKTAIDGAISAVNAAGGIGGRPVRVVSLDDGYDPQRSVANAEALRIEHGAVALLAPVGAPNLAALMPWAERQRIPLIGARSGADSQRGYHRYVFFVIGSFGDEVRHIARHLDTIGTRRIAIATMDNPTGNDIARQFSATAQEHRLQELASLRFDLSGKNSGEVARRLVEARPQAVLLAGGGEGAIAVVGALLEAGLPASTLYCVSLLQPQQLHRRLGDRSNGIVFTQVVPQLDDRRLPIMVQYRQALQTSPGARATSFGFEGYLAAQVALRGLASTTGPATSTALASALERLGTFEVGGVRLQYDGSSHHGTRYVDLGILSRGRVTR</sequence>
<evidence type="ECO:0000256" key="1">
    <source>
        <dbReference type="ARBA" id="ARBA00010062"/>
    </source>
</evidence>
<dbReference type="AlphaFoldDB" id="A0A9X1VRH8"/>
<name>A0A9X1VRH8_9BURK</name>
<evidence type="ECO:0000313" key="7">
    <source>
        <dbReference type="Proteomes" id="UP001139447"/>
    </source>
</evidence>
<evidence type="ECO:0000256" key="4">
    <source>
        <dbReference type="ARBA" id="ARBA00022970"/>
    </source>
</evidence>
<dbReference type="InterPro" id="IPR000709">
    <property type="entry name" value="Leu_Ile_Val-bd"/>
</dbReference>
<dbReference type="EMBL" id="JALGBI010000001">
    <property type="protein sequence ID" value="MCJ0761595.1"/>
    <property type="molecule type" value="Genomic_DNA"/>
</dbReference>
<evidence type="ECO:0000313" key="6">
    <source>
        <dbReference type="EMBL" id="MCJ0761595.1"/>
    </source>
</evidence>
<reference evidence="6" key="1">
    <citation type="submission" date="2022-03" db="EMBL/GenBank/DDBJ databases">
        <authorList>
            <person name="Woo C.Y."/>
        </authorList>
    </citation>
    <scope>NUCLEOTIDE SEQUENCE</scope>
    <source>
        <strain evidence="6">CYS-02</strain>
    </source>
</reference>
<dbReference type="SUPFAM" id="SSF53822">
    <property type="entry name" value="Periplasmic binding protein-like I"/>
    <property type="match status" value="1"/>
</dbReference>
<dbReference type="Proteomes" id="UP001139447">
    <property type="component" value="Unassembled WGS sequence"/>
</dbReference>
<dbReference type="PANTHER" id="PTHR47235">
    <property type="entry name" value="BLR6548 PROTEIN"/>
    <property type="match status" value="1"/>
</dbReference>
<accession>A0A9X1VRH8</accession>
<keyword evidence="2" id="KW-0813">Transport</keyword>
<dbReference type="PANTHER" id="PTHR47235:SF1">
    <property type="entry name" value="BLR6548 PROTEIN"/>
    <property type="match status" value="1"/>
</dbReference>
<feature type="domain" description="Leucine-binding protein" evidence="5">
    <location>
        <begin position="33"/>
        <end position="366"/>
    </location>
</feature>
<evidence type="ECO:0000256" key="3">
    <source>
        <dbReference type="ARBA" id="ARBA00022729"/>
    </source>
</evidence>
<dbReference type="PRINTS" id="PR00337">
    <property type="entry name" value="LEUILEVALBP"/>
</dbReference>
<comment type="similarity">
    <text evidence="1">Belongs to the leucine-binding protein family.</text>
</comment>
<dbReference type="CDD" id="cd06326">
    <property type="entry name" value="PBP1_ABC_ligand_binding-like"/>
    <property type="match status" value="1"/>
</dbReference>
<evidence type="ECO:0000259" key="5">
    <source>
        <dbReference type="Pfam" id="PF13458"/>
    </source>
</evidence>
<keyword evidence="7" id="KW-1185">Reference proteome</keyword>
<proteinExistence type="inferred from homology"/>